<reference evidence="2" key="1">
    <citation type="journal article" date="2023" name="Insect Mol. Biol.">
        <title>Genome sequencing provides insights into the evolution of gene families encoding plant cell wall-degrading enzymes in longhorned beetles.</title>
        <authorList>
            <person name="Shin N.R."/>
            <person name="Okamura Y."/>
            <person name="Kirsch R."/>
            <person name="Pauchet Y."/>
        </authorList>
    </citation>
    <scope>NUCLEOTIDE SEQUENCE</scope>
    <source>
        <strain evidence="2">RBIC_L_NR</strain>
    </source>
</reference>
<name>A0AAV8WIN7_9CUCU</name>
<dbReference type="EMBL" id="JANEYF010005834">
    <property type="protein sequence ID" value="KAJ8926604.1"/>
    <property type="molecule type" value="Genomic_DNA"/>
</dbReference>
<evidence type="ECO:0000256" key="1">
    <source>
        <dbReference type="SAM" id="MobiDB-lite"/>
    </source>
</evidence>
<comment type="caution">
    <text evidence="2">The sequence shown here is derived from an EMBL/GenBank/DDBJ whole genome shotgun (WGS) entry which is preliminary data.</text>
</comment>
<dbReference type="Proteomes" id="UP001162156">
    <property type="component" value="Unassembled WGS sequence"/>
</dbReference>
<gene>
    <name evidence="2" type="ORF">NQ314_021013</name>
</gene>
<keyword evidence="3" id="KW-1185">Reference proteome</keyword>
<feature type="region of interest" description="Disordered" evidence="1">
    <location>
        <begin position="165"/>
        <end position="190"/>
    </location>
</feature>
<proteinExistence type="predicted"/>
<accession>A0AAV8WIN7</accession>
<organism evidence="2 3">
    <name type="scientific">Rhamnusium bicolor</name>
    <dbReference type="NCBI Taxonomy" id="1586634"/>
    <lineage>
        <taxon>Eukaryota</taxon>
        <taxon>Metazoa</taxon>
        <taxon>Ecdysozoa</taxon>
        <taxon>Arthropoda</taxon>
        <taxon>Hexapoda</taxon>
        <taxon>Insecta</taxon>
        <taxon>Pterygota</taxon>
        <taxon>Neoptera</taxon>
        <taxon>Endopterygota</taxon>
        <taxon>Coleoptera</taxon>
        <taxon>Polyphaga</taxon>
        <taxon>Cucujiformia</taxon>
        <taxon>Chrysomeloidea</taxon>
        <taxon>Cerambycidae</taxon>
        <taxon>Lepturinae</taxon>
        <taxon>Rhagiini</taxon>
        <taxon>Rhamnusium</taxon>
    </lineage>
</organism>
<feature type="compositionally biased region" description="Basic and acidic residues" evidence="1">
    <location>
        <begin position="178"/>
        <end position="190"/>
    </location>
</feature>
<evidence type="ECO:0000313" key="3">
    <source>
        <dbReference type="Proteomes" id="UP001162156"/>
    </source>
</evidence>
<dbReference type="AlphaFoldDB" id="A0AAV8WIN7"/>
<sequence length="190" mass="21173">MTSASIQRIRANKKVSVIDDVDLENTSNNLKTHRLLNRSEKILDSVGISDGSRRGIIDEGSSYKRRGLKVVTFDTDGDDSGLKKWTPIENQVSSVKARHEEVTAIRARKEDSLASIRSDSSAAIRARQSKEKINDIEEEMAAIAEKQAAREARVARLRALVAETEQDSEAFEVSQAAAERKSARREKYQS</sequence>
<evidence type="ECO:0000313" key="2">
    <source>
        <dbReference type="EMBL" id="KAJ8926604.1"/>
    </source>
</evidence>
<protein>
    <submittedName>
        <fullName evidence="2">Uncharacterized protein</fullName>
    </submittedName>
</protein>